<dbReference type="InterPro" id="IPR000326">
    <property type="entry name" value="PAP2/HPO"/>
</dbReference>
<dbReference type="SUPFAM" id="SSF48317">
    <property type="entry name" value="Acid phosphatase/Vanadium-dependent haloperoxidase"/>
    <property type="match status" value="1"/>
</dbReference>
<dbReference type="Proteomes" id="UP000295706">
    <property type="component" value="Unassembled WGS sequence"/>
</dbReference>
<dbReference type="InterPro" id="IPR036938">
    <property type="entry name" value="PAP2/HPO_sf"/>
</dbReference>
<sequence length="453" mass="51140">MKKIIYSLVVIALAASLQNCRKTTTPEVYNAAASDPQIFHELGIHLTDVIIHDIFKPPVASRIYGYSYLAAYEALAPGYPDYQSLSGQLNDLGPAPKPEAGKDYCYPLASAKAFALVGRTLTFSGNLWDDYEKELFKKYEEMGIPSDVYERSIAFGELIANHIIDYSSKDNYKQIRGFRYTVTNNPGTWVPTPPAYADACEPMWNTVRPFALDSVRQFTCPPPAPYDLNEKSEFMKLTREVYETGKNLTEDQRTTAYFWDDNAFVTNVVGHVMFANKKMTPPGHWLAITRTVAVDKKLSLIESTEAYALGAIALYDAFISCWDEKYKSVRIRPETVINNGWDPEWRPYLETPPFPEYVSGHSSISAACGTVLTHLLGDNVAFTDTTEKKYGHGVKSFKSFEEAYWDASYSRMYGGIHYRDGVEEGTHLGETVGNWVWKKVKTRKNRPEGVALR</sequence>
<dbReference type="AlphaFoldDB" id="A0A4V2X8H1"/>
<dbReference type="Gene3D" id="1.10.606.20">
    <property type="match status" value="1"/>
</dbReference>
<protein>
    <submittedName>
        <fullName evidence="2">Phosphatase PAP2 family protein</fullName>
    </submittedName>
</protein>
<proteinExistence type="predicted"/>
<accession>A0A4V2X8H1</accession>
<organism evidence="2 3">
    <name type="scientific">Arundinibacter roseus</name>
    <dbReference type="NCBI Taxonomy" id="2070510"/>
    <lineage>
        <taxon>Bacteria</taxon>
        <taxon>Pseudomonadati</taxon>
        <taxon>Bacteroidota</taxon>
        <taxon>Cytophagia</taxon>
        <taxon>Cytophagales</taxon>
        <taxon>Spirosomataceae</taxon>
        <taxon>Arundinibacter</taxon>
    </lineage>
</organism>
<dbReference type="CDD" id="cd03398">
    <property type="entry name" value="PAP2_haloperoxidase"/>
    <property type="match status" value="1"/>
</dbReference>
<dbReference type="InterPro" id="IPR052559">
    <property type="entry name" value="V-haloperoxidase"/>
</dbReference>
<dbReference type="Pfam" id="PF01569">
    <property type="entry name" value="PAP2"/>
    <property type="match status" value="1"/>
</dbReference>
<keyword evidence="3" id="KW-1185">Reference proteome</keyword>
<dbReference type="OrthoDB" id="7793240at2"/>
<dbReference type="EMBL" id="SMJU01000019">
    <property type="protein sequence ID" value="TDB59855.1"/>
    <property type="molecule type" value="Genomic_DNA"/>
</dbReference>
<evidence type="ECO:0000313" key="2">
    <source>
        <dbReference type="EMBL" id="TDB59855.1"/>
    </source>
</evidence>
<gene>
    <name evidence="2" type="ORF">EZE20_22145</name>
</gene>
<name>A0A4V2X8H1_9BACT</name>
<evidence type="ECO:0000313" key="3">
    <source>
        <dbReference type="Proteomes" id="UP000295706"/>
    </source>
</evidence>
<dbReference type="PANTHER" id="PTHR34599">
    <property type="entry name" value="PEROXIDASE-RELATED"/>
    <property type="match status" value="1"/>
</dbReference>
<reference evidence="2 3" key="1">
    <citation type="submission" date="2019-02" db="EMBL/GenBank/DDBJ databases">
        <title>Arundinibacter roseus gen. nov., sp. nov., a new member of the family Cytophagaceae.</title>
        <authorList>
            <person name="Szuroczki S."/>
            <person name="Khayer B."/>
            <person name="Sproer C."/>
            <person name="Toumi M."/>
            <person name="Szabo A."/>
            <person name="Felfoldi T."/>
            <person name="Schumann P."/>
            <person name="Toth E."/>
        </authorList>
    </citation>
    <scope>NUCLEOTIDE SEQUENCE [LARGE SCALE GENOMIC DNA]</scope>
    <source>
        <strain evidence="2 3">DMA-k-7a</strain>
    </source>
</reference>
<evidence type="ECO:0000259" key="1">
    <source>
        <dbReference type="Pfam" id="PF01569"/>
    </source>
</evidence>
<dbReference type="RefSeq" id="WP_132121865.1">
    <property type="nucleotide sequence ID" value="NZ_SMJU01000019.1"/>
</dbReference>
<dbReference type="PANTHER" id="PTHR34599:SF1">
    <property type="entry name" value="PHOSPHATIDIC ACID PHOSPHATASE TYPE 2_HALOPEROXIDASE DOMAIN-CONTAINING PROTEIN"/>
    <property type="match status" value="1"/>
</dbReference>
<feature type="domain" description="Phosphatidic acid phosphatase type 2/haloperoxidase" evidence="1">
    <location>
        <begin position="322"/>
        <end position="443"/>
    </location>
</feature>
<comment type="caution">
    <text evidence="2">The sequence shown here is derived from an EMBL/GenBank/DDBJ whole genome shotgun (WGS) entry which is preliminary data.</text>
</comment>